<evidence type="ECO:0000259" key="13">
    <source>
        <dbReference type="PROSITE" id="PS50089"/>
    </source>
</evidence>
<evidence type="ECO:0000259" key="14">
    <source>
        <dbReference type="PROSITE" id="PS51873"/>
    </source>
</evidence>
<protein>
    <recommendedName>
        <fullName evidence="5">RBR-type E3 ubiquitin transferase</fullName>
        <ecNumber evidence="5">2.3.2.31</ecNumber>
    </recommendedName>
</protein>
<evidence type="ECO:0000256" key="9">
    <source>
        <dbReference type="ARBA" id="ARBA00022771"/>
    </source>
</evidence>
<dbReference type="InterPro" id="IPR017907">
    <property type="entry name" value="Znf_RING_CS"/>
</dbReference>
<feature type="domain" description="RING-type" evidence="14">
    <location>
        <begin position="33"/>
        <end position="253"/>
    </location>
</feature>
<keyword evidence="7" id="KW-0479">Metal-binding</keyword>
<dbReference type="InterPro" id="IPR044066">
    <property type="entry name" value="TRIAD_supradom"/>
</dbReference>
<name>A0A1D1YKV1_9ARAE</name>
<keyword evidence="6" id="KW-0808">Transferase</keyword>
<comment type="cofactor">
    <cofactor evidence="2">
        <name>Zn(2+)</name>
        <dbReference type="ChEBI" id="CHEBI:29105"/>
    </cofactor>
</comment>
<dbReference type="GO" id="GO:0008270">
    <property type="term" value="F:zinc ion binding"/>
    <property type="evidence" value="ECO:0007669"/>
    <property type="project" value="UniProtKB-KW"/>
</dbReference>
<dbReference type="GO" id="GO:0016567">
    <property type="term" value="P:protein ubiquitination"/>
    <property type="evidence" value="ECO:0007669"/>
    <property type="project" value="InterPro"/>
</dbReference>
<dbReference type="Gene3D" id="1.20.120.1750">
    <property type="match status" value="1"/>
</dbReference>
<feature type="domain" description="RING-type" evidence="13">
    <location>
        <begin position="37"/>
        <end position="83"/>
    </location>
</feature>
<evidence type="ECO:0000313" key="15">
    <source>
        <dbReference type="EMBL" id="JAT55259.1"/>
    </source>
</evidence>
<dbReference type="InterPro" id="IPR001841">
    <property type="entry name" value="Znf_RING"/>
</dbReference>
<evidence type="ECO:0000256" key="12">
    <source>
        <dbReference type="PROSITE-ProRule" id="PRU00175"/>
    </source>
</evidence>
<dbReference type="Pfam" id="PF01485">
    <property type="entry name" value="IBR"/>
    <property type="match status" value="1"/>
</dbReference>
<reference evidence="15" key="1">
    <citation type="submission" date="2015-07" db="EMBL/GenBank/DDBJ databases">
        <title>Transcriptome Assembly of Anthurium amnicola.</title>
        <authorList>
            <person name="Suzuki J."/>
        </authorList>
    </citation>
    <scope>NUCLEOTIDE SEQUENCE</scope>
</reference>
<evidence type="ECO:0000256" key="8">
    <source>
        <dbReference type="ARBA" id="ARBA00022737"/>
    </source>
</evidence>
<evidence type="ECO:0000256" key="7">
    <source>
        <dbReference type="ARBA" id="ARBA00022723"/>
    </source>
</evidence>
<dbReference type="InterPro" id="IPR031127">
    <property type="entry name" value="E3_UB_ligase_RBR"/>
</dbReference>
<dbReference type="PROSITE" id="PS50089">
    <property type="entry name" value="ZF_RING_2"/>
    <property type="match status" value="1"/>
</dbReference>
<evidence type="ECO:0000256" key="10">
    <source>
        <dbReference type="ARBA" id="ARBA00022786"/>
    </source>
</evidence>
<evidence type="ECO:0000256" key="11">
    <source>
        <dbReference type="ARBA" id="ARBA00022833"/>
    </source>
</evidence>
<dbReference type="PROSITE" id="PS00518">
    <property type="entry name" value="ZF_RING_1"/>
    <property type="match status" value="2"/>
</dbReference>
<evidence type="ECO:0000256" key="3">
    <source>
        <dbReference type="ARBA" id="ARBA00003976"/>
    </source>
</evidence>
<dbReference type="GO" id="GO:0061630">
    <property type="term" value="F:ubiquitin protein ligase activity"/>
    <property type="evidence" value="ECO:0007669"/>
    <property type="project" value="UniProtKB-EC"/>
</dbReference>
<evidence type="ECO:0000256" key="5">
    <source>
        <dbReference type="ARBA" id="ARBA00012251"/>
    </source>
</evidence>
<dbReference type="SMART" id="SM00647">
    <property type="entry name" value="IBR"/>
    <property type="match status" value="2"/>
</dbReference>
<dbReference type="SUPFAM" id="SSF57850">
    <property type="entry name" value="RING/U-box"/>
    <property type="match status" value="3"/>
</dbReference>
<sequence length="257" mass="28823">APEKEEEEAAVAALAVALAAEEMEKKMEEEGELTYFCSICMERKPLEECFLDLRGCDHVFCGECVAGYVKAKVGENAVAIGCPEPGCGEGRLEPEACRAVIPEAVFKRWGVALCEAAVGEESRFYCPYRDCSALLWRGADEEEGEGGRSMTDAQCLHCGRVCCAQCRVPWHTGLTCAEYRRRAADEEGEEKVMEMAKKRRWQKCPKCGFVVERIDGCVFIRCRCKHCFCYRCASTMDPTDQKHYCSKCHLAWDNEQG</sequence>
<comment type="similarity">
    <text evidence="4">Belongs to the RBR family. Ariadne subfamily.</text>
</comment>
<keyword evidence="11" id="KW-0862">Zinc</keyword>
<keyword evidence="9 12" id="KW-0863">Zinc-finger</keyword>
<organism evidence="15">
    <name type="scientific">Anthurium amnicola</name>
    <dbReference type="NCBI Taxonomy" id="1678845"/>
    <lineage>
        <taxon>Eukaryota</taxon>
        <taxon>Viridiplantae</taxon>
        <taxon>Streptophyta</taxon>
        <taxon>Embryophyta</taxon>
        <taxon>Tracheophyta</taxon>
        <taxon>Spermatophyta</taxon>
        <taxon>Magnoliopsida</taxon>
        <taxon>Liliopsida</taxon>
        <taxon>Araceae</taxon>
        <taxon>Pothoideae</taxon>
        <taxon>Potheae</taxon>
        <taxon>Anthurium</taxon>
    </lineage>
</organism>
<evidence type="ECO:0000256" key="6">
    <source>
        <dbReference type="ARBA" id="ARBA00022679"/>
    </source>
</evidence>
<dbReference type="InterPro" id="IPR013083">
    <property type="entry name" value="Znf_RING/FYVE/PHD"/>
</dbReference>
<gene>
    <name evidence="15" type="primary">RNF144A_1</name>
    <name evidence="15" type="ORF">g.48789</name>
</gene>
<dbReference type="PANTHER" id="PTHR11685">
    <property type="entry name" value="RBR FAMILY RING FINGER AND IBR DOMAIN-CONTAINING"/>
    <property type="match status" value="1"/>
</dbReference>
<dbReference type="EMBL" id="GDJX01012677">
    <property type="protein sequence ID" value="JAT55259.1"/>
    <property type="molecule type" value="Transcribed_RNA"/>
</dbReference>
<proteinExistence type="inferred from homology"/>
<evidence type="ECO:0000256" key="1">
    <source>
        <dbReference type="ARBA" id="ARBA00001798"/>
    </source>
</evidence>
<dbReference type="EC" id="2.3.2.31" evidence="5"/>
<comment type="catalytic activity">
    <reaction evidence="1">
        <text>[E2 ubiquitin-conjugating enzyme]-S-ubiquitinyl-L-cysteine + [acceptor protein]-L-lysine = [E2 ubiquitin-conjugating enzyme]-L-cysteine + [acceptor protein]-N(6)-ubiquitinyl-L-lysine.</text>
        <dbReference type="EC" id="2.3.2.31"/>
    </reaction>
</comment>
<keyword evidence="8" id="KW-0677">Repeat</keyword>
<comment type="function">
    <text evidence="3">Might act as an E3 ubiquitin-protein ligase, or as part of E3 complex, which accepts ubiquitin from specific E2 ubiquitin-conjugating enzymes and then transfers it to substrates.</text>
</comment>
<dbReference type="AlphaFoldDB" id="A0A1D1YKV1"/>
<feature type="non-terminal residue" evidence="15">
    <location>
        <position position="1"/>
    </location>
</feature>
<dbReference type="FunFam" id="3.30.40.10:FF:000230">
    <property type="entry name" value="RBR-type E3 ubiquitin transferase"/>
    <property type="match status" value="1"/>
</dbReference>
<evidence type="ECO:0000256" key="4">
    <source>
        <dbReference type="ARBA" id="ARBA00005884"/>
    </source>
</evidence>
<keyword evidence="10" id="KW-0833">Ubl conjugation pathway</keyword>
<dbReference type="InterPro" id="IPR002867">
    <property type="entry name" value="IBR_dom"/>
</dbReference>
<dbReference type="PROSITE" id="PS51873">
    <property type="entry name" value="TRIAD"/>
    <property type="match status" value="1"/>
</dbReference>
<accession>A0A1D1YKV1</accession>
<dbReference type="Gene3D" id="3.30.40.10">
    <property type="entry name" value="Zinc/RING finger domain, C3HC4 (zinc finger)"/>
    <property type="match status" value="1"/>
</dbReference>
<evidence type="ECO:0000256" key="2">
    <source>
        <dbReference type="ARBA" id="ARBA00001947"/>
    </source>
</evidence>